<dbReference type="InterPro" id="IPR005829">
    <property type="entry name" value="Sugar_transporter_CS"/>
</dbReference>
<dbReference type="SUPFAM" id="SSF103473">
    <property type="entry name" value="MFS general substrate transporter"/>
    <property type="match status" value="1"/>
</dbReference>
<feature type="transmembrane region" description="Helical" evidence="8">
    <location>
        <begin position="414"/>
        <end position="432"/>
    </location>
</feature>
<keyword evidence="2" id="KW-0813">Transport</keyword>
<evidence type="ECO:0000313" key="10">
    <source>
        <dbReference type="EMBL" id="QJD88550.1"/>
    </source>
</evidence>
<feature type="transmembrane region" description="Helical" evidence="8">
    <location>
        <begin position="216"/>
        <end position="232"/>
    </location>
</feature>
<dbReference type="Proteomes" id="UP000502248">
    <property type="component" value="Plasmid unnamed1"/>
</dbReference>
<dbReference type="InterPro" id="IPR036259">
    <property type="entry name" value="MFS_trans_sf"/>
</dbReference>
<evidence type="ECO:0000256" key="6">
    <source>
        <dbReference type="ARBA" id="ARBA00023136"/>
    </source>
</evidence>
<dbReference type="Gene3D" id="1.20.1250.20">
    <property type="entry name" value="MFS general substrate transporter like domains"/>
    <property type="match status" value="1"/>
</dbReference>
<reference evidence="10 11" key="1">
    <citation type="submission" date="2020-04" db="EMBL/GenBank/DDBJ databases">
        <title>Genome sequencing of novel species.</title>
        <authorList>
            <person name="Heo J."/>
            <person name="Kim S.-J."/>
            <person name="Kim J.-S."/>
            <person name="Hong S.-B."/>
            <person name="Kwon S.-W."/>
        </authorList>
    </citation>
    <scope>NUCLEOTIDE SEQUENCE [LARGE SCALE GENOMIC DNA]</scope>
    <source>
        <strain evidence="10 11">MFER-1</strain>
        <plasmid evidence="10 11">unnamed1</plasmid>
    </source>
</reference>
<organism evidence="10 11">
    <name type="scientific">Cohnella herbarum</name>
    <dbReference type="NCBI Taxonomy" id="2728023"/>
    <lineage>
        <taxon>Bacteria</taxon>
        <taxon>Bacillati</taxon>
        <taxon>Bacillota</taxon>
        <taxon>Bacilli</taxon>
        <taxon>Bacillales</taxon>
        <taxon>Paenibacillaceae</taxon>
        <taxon>Cohnella</taxon>
    </lineage>
</organism>
<evidence type="ECO:0000256" key="7">
    <source>
        <dbReference type="ARBA" id="ARBA00044273"/>
    </source>
</evidence>
<feature type="transmembrane region" description="Helical" evidence="8">
    <location>
        <begin position="284"/>
        <end position="305"/>
    </location>
</feature>
<dbReference type="PROSITE" id="PS00216">
    <property type="entry name" value="SUGAR_TRANSPORT_1"/>
    <property type="match status" value="1"/>
</dbReference>
<accession>A0A7Z2ZQY2</accession>
<gene>
    <name evidence="10" type="ORF">HH215_35475</name>
</gene>
<keyword evidence="3" id="KW-1003">Cell membrane</keyword>
<comment type="subcellular location">
    <subcellularLocation>
        <location evidence="1">Cell membrane</location>
        <topology evidence="1">Multi-pass membrane protein</topology>
    </subcellularLocation>
</comment>
<dbReference type="KEGG" id="cheb:HH215_35475"/>
<dbReference type="FunFam" id="1.20.1720.10:FF:000004">
    <property type="entry name" value="EmrB/QacA family drug resistance transporter"/>
    <property type="match status" value="1"/>
</dbReference>
<proteinExistence type="predicted"/>
<dbReference type="RefSeq" id="WP_169284760.1">
    <property type="nucleotide sequence ID" value="NZ_CP051681.1"/>
</dbReference>
<dbReference type="InterPro" id="IPR020846">
    <property type="entry name" value="MFS_dom"/>
</dbReference>
<keyword evidence="4 8" id="KW-0812">Transmembrane</keyword>
<evidence type="ECO:0000256" key="8">
    <source>
        <dbReference type="SAM" id="Phobius"/>
    </source>
</evidence>
<sequence length="445" mass="48777">MKSRTTILISIVLALFVASMDTTIMNTTMPIIAKSLGGFEFFAWPFASYMIASTVLAPVAGRLSDLFGRKRVFAFGIILFLIGSILCGVSQTMVQLVIFRGIQGIGAGFMMPFPAIIAGDLFSIQQRGKIQALGTSMWGLSAVIAPLLGAFFVEYMTWRWIFFINIPICILALLTLLPYKEEYTPKKARIDYIGALLFTIGVSVLLLATVVDSNQILYVSVGAIFIIAFYFFEKKQASPLVPLSIVKDKTIRWMNINGFLGWAALFGTASYIPLFLQDITKLSVFQSGIALLGTALGWLSASVPAGKWILKFGYRRLFIIGSILLATSGVFLAFLHDGNGFWYVFFVLMIQGFAFGLLSTTGVIGAQQLVEPHEKGISTSFMMFARNIGTAIGVTIMGAILTRSEDFMSGIHHIFLYGLIGSMIALLTTFFIKDRTADTVPEGKI</sequence>
<feature type="transmembrane region" description="Helical" evidence="8">
    <location>
        <begin position="130"/>
        <end position="152"/>
    </location>
</feature>
<evidence type="ECO:0000256" key="1">
    <source>
        <dbReference type="ARBA" id="ARBA00004651"/>
    </source>
</evidence>
<evidence type="ECO:0000256" key="5">
    <source>
        <dbReference type="ARBA" id="ARBA00022989"/>
    </source>
</evidence>
<evidence type="ECO:0000256" key="3">
    <source>
        <dbReference type="ARBA" id="ARBA00022475"/>
    </source>
</evidence>
<dbReference type="InterPro" id="IPR011701">
    <property type="entry name" value="MFS"/>
</dbReference>
<dbReference type="PROSITE" id="PS50850">
    <property type="entry name" value="MFS"/>
    <property type="match status" value="1"/>
</dbReference>
<keyword evidence="5 8" id="KW-1133">Transmembrane helix</keyword>
<dbReference type="Gene3D" id="1.20.1720.10">
    <property type="entry name" value="Multidrug resistance protein D"/>
    <property type="match status" value="1"/>
</dbReference>
<feature type="transmembrane region" description="Helical" evidence="8">
    <location>
        <begin position="97"/>
        <end position="118"/>
    </location>
</feature>
<geneLocation type="plasmid" evidence="10 11">
    <name>unnamed1</name>
</geneLocation>
<feature type="transmembrane region" description="Helical" evidence="8">
    <location>
        <begin position="384"/>
        <end position="402"/>
    </location>
</feature>
<dbReference type="PRINTS" id="PR01036">
    <property type="entry name" value="TCRTETB"/>
</dbReference>
<keyword evidence="11" id="KW-1185">Reference proteome</keyword>
<name>A0A7Z2ZQY2_9BACL</name>
<dbReference type="Pfam" id="PF07690">
    <property type="entry name" value="MFS_1"/>
    <property type="match status" value="1"/>
</dbReference>
<keyword evidence="6 8" id="KW-0472">Membrane</keyword>
<dbReference type="PANTHER" id="PTHR23501:SF191">
    <property type="entry name" value="VACUOLAR BASIC AMINO ACID TRANSPORTER 4"/>
    <property type="match status" value="1"/>
</dbReference>
<keyword evidence="10" id="KW-0614">Plasmid</keyword>
<feature type="transmembrane region" description="Helical" evidence="8">
    <location>
        <begin position="341"/>
        <end position="364"/>
    </location>
</feature>
<dbReference type="PANTHER" id="PTHR23501">
    <property type="entry name" value="MAJOR FACILITATOR SUPERFAMILY"/>
    <property type="match status" value="1"/>
</dbReference>
<evidence type="ECO:0000256" key="4">
    <source>
        <dbReference type="ARBA" id="ARBA00022692"/>
    </source>
</evidence>
<evidence type="ECO:0000313" key="11">
    <source>
        <dbReference type="Proteomes" id="UP000502248"/>
    </source>
</evidence>
<dbReference type="GO" id="GO:0022857">
    <property type="term" value="F:transmembrane transporter activity"/>
    <property type="evidence" value="ECO:0007669"/>
    <property type="project" value="InterPro"/>
</dbReference>
<feature type="transmembrane region" description="Helical" evidence="8">
    <location>
        <begin position="72"/>
        <end position="91"/>
    </location>
</feature>
<feature type="domain" description="Major facilitator superfamily (MFS) profile" evidence="9">
    <location>
        <begin position="7"/>
        <end position="437"/>
    </location>
</feature>
<feature type="transmembrane region" description="Helical" evidence="8">
    <location>
        <begin position="317"/>
        <end position="335"/>
    </location>
</feature>
<feature type="transmembrane region" description="Helical" evidence="8">
    <location>
        <begin position="158"/>
        <end position="178"/>
    </location>
</feature>
<feature type="transmembrane region" description="Helical" evidence="8">
    <location>
        <begin position="253"/>
        <end position="272"/>
    </location>
</feature>
<evidence type="ECO:0000259" key="9">
    <source>
        <dbReference type="PROSITE" id="PS50850"/>
    </source>
</evidence>
<evidence type="ECO:0000256" key="2">
    <source>
        <dbReference type="ARBA" id="ARBA00022448"/>
    </source>
</evidence>
<dbReference type="GO" id="GO:0005886">
    <property type="term" value="C:plasma membrane"/>
    <property type="evidence" value="ECO:0007669"/>
    <property type="project" value="UniProtKB-SubCell"/>
</dbReference>
<dbReference type="EMBL" id="CP051681">
    <property type="protein sequence ID" value="QJD88550.1"/>
    <property type="molecule type" value="Genomic_DNA"/>
</dbReference>
<feature type="transmembrane region" description="Helical" evidence="8">
    <location>
        <begin position="42"/>
        <end position="60"/>
    </location>
</feature>
<dbReference type="AlphaFoldDB" id="A0A7Z2ZQY2"/>
<feature type="transmembrane region" description="Helical" evidence="8">
    <location>
        <begin position="190"/>
        <end position="210"/>
    </location>
</feature>
<protein>
    <recommendedName>
        <fullName evidence="7">MFS-type drug efflux transporter P55</fullName>
    </recommendedName>
</protein>